<name>A0A1F6V502_9BACT</name>
<dbReference type="PANTHER" id="PTHR30562">
    <property type="entry name" value="UVRC/OXIDOREDUCTASE"/>
    <property type="match status" value="1"/>
</dbReference>
<dbReference type="CDD" id="cd10434">
    <property type="entry name" value="GIY-YIG_UvrC_Cho"/>
    <property type="match status" value="1"/>
</dbReference>
<feature type="domain" description="UvrC family homology region profile" evidence="3">
    <location>
        <begin position="293"/>
        <end position="376"/>
    </location>
</feature>
<dbReference type="InterPro" id="IPR000305">
    <property type="entry name" value="GIY-YIG_endonuc"/>
</dbReference>
<gene>
    <name evidence="4" type="ORF">A2642_02270</name>
</gene>
<dbReference type="PROSITE" id="PS50164">
    <property type="entry name" value="GIY_YIG"/>
    <property type="match status" value="1"/>
</dbReference>
<dbReference type="SMART" id="SM00465">
    <property type="entry name" value="GIYc"/>
    <property type="match status" value="1"/>
</dbReference>
<protein>
    <recommendedName>
        <fullName evidence="6">Excinuclease ABC subunit C</fullName>
    </recommendedName>
</protein>
<dbReference type="SUPFAM" id="SSF46600">
    <property type="entry name" value="C-terminal UvrC-binding domain of UvrB"/>
    <property type="match status" value="1"/>
</dbReference>
<sequence>MDIKYFKKIKIPDNPGVYFFQKGKEILYIGKATSLHDRVKSYFGKNPEGKQASYGAGLIETRGPIIVKMVQEANKIDYQDTESVLEALILEAELIKKHQPYYNTKEKDDKSFLSVVITKEKLPRVFTVRTRNLKEHSNIINNVIISKIYGPFTNGSQLREAMKIIRRIFPFLDDKSKNYMEFYQQINLVPDLNDRKMYLQNIRNIKLFFAGKKKQILKNLQKEMEIYAKNCEFEKAGEIKRQIFALQHINDIALIKSETGAHTNFLPLRPSLGALGSKWDPREQKISMGSGFRIEAYDIAHMGGKNMVGVMTVVENGEAEKSEYKKFKIKAQNNTNDTGALKEVLERRLAHKEWTYPNLIVVDGGIAQINITKSVLTRFNLVIPVVSVLKDEKHKPKAIMGDEKFGLKYKREILLANSEAHRFAIAYHKKVRARNFCPARARRGGKRVYN</sequence>
<evidence type="ECO:0000259" key="2">
    <source>
        <dbReference type="PROSITE" id="PS50164"/>
    </source>
</evidence>
<feature type="domain" description="UVR" evidence="1">
    <location>
        <begin position="214"/>
        <end position="249"/>
    </location>
</feature>
<dbReference type="PANTHER" id="PTHR30562:SF1">
    <property type="entry name" value="UVRABC SYSTEM PROTEIN C"/>
    <property type="match status" value="1"/>
</dbReference>
<reference evidence="4 5" key="1">
    <citation type="journal article" date="2016" name="Nat. Commun.">
        <title>Thousands of microbial genomes shed light on interconnected biogeochemical processes in an aquifer system.</title>
        <authorList>
            <person name="Anantharaman K."/>
            <person name="Brown C.T."/>
            <person name="Hug L.A."/>
            <person name="Sharon I."/>
            <person name="Castelle C.J."/>
            <person name="Probst A.J."/>
            <person name="Thomas B.C."/>
            <person name="Singh A."/>
            <person name="Wilkins M.J."/>
            <person name="Karaoz U."/>
            <person name="Brodie E.L."/>
            <person name="Williams K.H."/>
            <person name="Hubbard S.S."/>
            <person name="Banfield J.F."/>
        </authorList>
    </citation>
    <scope>NUCLEOTIDE SEQUENCE [LARGE SCALE GENOMIC DNA]</scope>
</reference>
<dbReference type="Gene3D" id="3.40.1440.10">
    <property type="entry name" value="GIY-YIG endonuclease"/>
    <property type="match status" value="1"/>
</dbReference>
<dbReference type="GO" id="GO:0009381">
    <property type="term" value="F:excinuclease ABC activity"/>
    <property type="evidence" value="ECO:0007669"/>
    <property type="project" value="InterPro"/>
</dbReference>
<dbReference type="EMBL" id="MFTJ01000049">
    <property type="protein sequence ID" value="OGI64514.1"/>
    <property type="molecule type" value="Genomic_DNA"/>
</dbReference>
<dbReference type="InterPro" id="IPR047296">
    <property type="entry name" value="GIY-YIG_UvrC_Cho"/>
</dbReference>
<proteinExistence type="predicted"/>
<dbReference type="GO" id="GO:0006289">
    <property type="term" value="P:nucleotide-excision repair"/>
    <property type="evidence" value="ECO:0007669"/>
    <property type="project" value="InterPro"/>
</dbReference>
<dbReference type="InterPro" id="IPR036876">
    <property type="entry name" value="UVR_dom_sf"/>
</dbReference>
<dbReference type="InterPro" id="IPR050066">
    <property type="entry name" value="UvrABC_protein_C"/>
</dbReference>
<comment type="caution">
    <text evidence="4">The sequence shown here is derived from an EMBL/GenBank/DDBJ whole genome shotgun (WGS) entry which is preliminary data.</text>
</comment>
<dbReference type="GO" id="GO:0009380">
    <property type="term" value="C:excinuclease repair complex"/>
    <property type="evidence" value="ECO:0007669"/>
    <property type="project" value="TreeGrafter"/>
</dbReference>
<organism evidence="4 5">
    <name type="scientific">Candidatus Nomurabacteria bacterium RIFCSPHIGHO2_01_FULL_39_10</name>
    <dbReference type="NCBI Taxonomy" id="1801733"/>
    <lineage>
        <taxon>Bacteria</taxon>
        <taxon>Candidatus Nomuraibacteriota</taxon>
    </lineage>
</organism>
<evidence type="ECO:0000313" key="5">
    <source>
        <dbReference type="Proteomes" id="UP000178700"/>
    </source>
</evidence>
<dbReference type="Proteomes" id="UP000178700">
    <property type="component" value="Unassembled WGS sequence"/>
</dbReference>
<dbReference type="AlphaFoldDB" id="A0A1F6V502"/>
<accession>A0A1F6V502</accession>
<dbReference type="InterPro" id="IPR001162">
    <property type="entry name" value="UvrC_RNase_H_dom"/>
</dbReference>
<dbReference type="Gene3D" id="4.10.860.10">
    <property type="entry name" value="UVR domain"/>
    <property type="match status" value="1"/>
</dbReference>
<dbReference type="Pfam" id="PF08459">
    <property type="entry name" value="UvrC_RNaseH_dom"/>
    <property type="match status" value="1"/>
</dbReference>
<evidence type="ECO:0000313" key="4">
    <source>
        <dbReference type="EMBL" id="OGI64514.1"/>
    </source>
</evidence>
<dbReference type="SUPFAM" id="SSF82771">
    <property type="entry name" value="GIY-YIG endonuclease"/>
    <property type="match status" value="1"/>
</dbReference>
<dbReference type="PROSITE" id="PS50165">
    <property type="entry name" value="UVRC"/>
    <property type="match status" value="1"/>
</dbReference>
<evidence type="ECO:0000259" key="1">
    <source>
        <dbReference type="PROSITE" id="PS50151"/>
    </source>
</evidence>
<dbReference type="Pfam" id="PF02151">
    <property type="entry name" value="UVR"/>
    <property type="match status" value="1"/>
</dbReference>
<feature type="domain" description="GIY-YIG" evidence="2">
    <location>
        <begin position="13"/>
        <end position="104"/>
    </location>
</feature>
<evidence type="ECO:0008006" key="6">
    <source>
        <dbReference type="Google" id="ProtNLM"/>
    </source>
</evidence>
<dbReference type="InterPro" id="IPR038476">
    <property type="entry name" value="UvrC_RNase_H_dom_sf"/>
</dbReference>
<dbReference type="InterPro" id="IPR035901">
    <property type="entry name" value="GIY-YIG_endonuc_sf"/>
</dbReference>
<dbReference type="InterPro" id="IPR001943">
    <property type="entry name" value="UVR_dom"/>
</dbReference>
<evidence type="ECO:0000259" key="3">
    <source>
        <dbReference type="PROSITE" id="PS50165"/>
    </source>
</evidence>
<dbReference type="Gene3D" id="3.30.420.340">
    <property type="entry name" value="UvrC, RNAse H endonuclease domain"/>
    <property type="match status" value="1"/>
</dbReference>
<dbReference type="PROSITE" id="PS50151">
    <property type="entry name" value="UVR"/>
    <property type="match status" value="1"/>
</dbReference>